<dbReference type="Gene3D" id="1.10.10.10">
    <property type="entry name" value="Winged helix-like DNA-binding domain superfamily/Winged helix DNA-binding domain"/>
    <property type="match status" value="1"/>
</dbReference>
<evidence type="ECO:0000313" key="5">
    <source>
        <dbReference type="EMBL" id="MEA5365197.1"/>
    </source>
</evidence>
<dbReference type="Pfam" id="PF13191">
    <property type="entry name" value="AAA_16"/>
    <property type="match status" value="1"/>
</dbReference>
<dbReference type="PANTHER" id="PTHR16305:SF35">
    <property type="entry name" value="TRANSCRIPTIONAL ACTIVATOR DOMAIN"/>
    <property type="match status" value="1"/>
</dbReference>
<dbReference type="SUPFAM" id="SSF52540">
    <property type="entry name" value="P-loop containing nucleoside triphosphate hydrolases"/>
    <property type="match status" value="1"/>
</dbReference>
<accession>A0ABU5RFY8</accession>
<keyword evidence="1" id="KW-0547">Nucleotide-binding</keyword>
<dbReference type="InterPro" id="IPR016032">
    <property type="entry name" value="Sig_transdc_resp-reg_C-effctor"/>
</dbReference>
<comment type="caution">
    <text evidence="5">The sequence shown here is derived from an EMBL/GenBank/DDBJ whole genome shotgun (WGS) entry which is preliminary data.</text>
</comment>
<dbReference type="InterPro" id="IPR027417">
    <property type="entry name" value="P-loop_NTPase"/>
</dbReference>
<dbReference type="RefSeq" id="WP_323333530.1">
    <property type="nucleotide sequence ID" value="NZ_JAYFSI010000011.1"/>
</dbReference>
<dbReference type="EMBL" id="JAYFSI010000011">
    <property type="protein sequence ID" value="MEA5365197.1"/>
    <property type="molecule type" value="Genomic_DNA"/>
</dbReference>
<evidence type="ECO:0000256" key="3">
    <source>
        <dbReference type="SAM" id="MobiDB-lite"/>
    </source>
</evidence>
<keyword evidence="2" id="KW-0067">ATP-binding</keyword>
<dbReference type="SMART" id="SM00421">
    <property type="entry name" value="HTH_LUXR"/>
    <property type="match status" value="1"/>
</dbReference>
<dbReference type="InterPro" id="IPR000792">
    <property type="entry name" value="Tscrpt_reg_LuxR_C"/>
</dbReference>
<dbReference type="InterPro" id="IPR036388">
    <property type="entry name" value="WH-like_DNA-bd_sf"/>
</dbReference>
<dbReference type="InterPro" id="IPR041664">
    <property type="entry name" value="AAA_16"/>
</dbReference>
<feature type="region of interest" description="Disordered" evidence="3">
    <location>
        <begin position="848"/>
        <end position="867"/>
    </location>
</feature>
<feature type="domain" description="HTH luxR-type" evidence="4">
    <location>
        <begin position="858"/>
        <end position="923"/>
    </location>
</feature>
<dbReference type="PANTHER" id="PTHR16305">
    <property type="entry name" value="TESTICULAR SOLUBLE ADENYLYL CYCLASE"/>
    <property type="match status" value="1"/>
</dbReference>
<dbReference type="CDD" id="cd06170">
    <property type="entry name" value="LuxR_C_like"/>
    <property type="match status" value="1"/>
</dbReference>
<organism evidence="5 6">
    <name type="scientific">Amycolatopsis heterodermiae</name>
    <dbReference type="NCBI Taxonomy" id="3110235"/>
    <lineage>
        <taxon>Bacteria</taxon>
        <taxon>Bacillati</taxon>
        <taxon>Actinomycetota</taxon>
        <taxon>Actinomycetes</taxon>
        <taxon>Pseudonocardiales</taxon>
        <taxon>Pseudonocardiaceae</taxon>
        <taxon>Amycolatopsis</taxon>
    </lineage>
</organism>
<name>A0ABU5RFY8_9PSEU</name>
<dbReference type="Proteomes" id="UP001304298">
    <property type="component" value="Unassembled WGS sequence"/>
</dbReference>
<evidence type="ECO:0000256" key="1">
    <source>
        <dbReference type="ARBA" id="ARBA00022741"/>
    </source>
</evidence>
<protein>
    <submittedName>
        <fullName evidence="5">AAA family ATPase</fullName>
    </submittedName>
</protein>
<dbReference type="PROSITE" id="PS00622">
    <property type="entry name" value="HTH_LUXR_1"/>
    <property type="match status" value="1"/>
</dbReference>
<dbReference type="SUPFAM" id="SSF46894">
    <property type="entry name" value="C-terminal effector domain of the bipartite response regulators"/>
    <property type="match status" value="1"/>
</dbReference>
<reference evidence="5 6" key="1">
    <citation type="submission" date="2023-12" db="EMBL/GenBank/DDBJ databases">
        <title>Amycolatopsis sp. V23-08.</title>
        <authorList>
            <person name="Somphong A."/>
        </authorList>
    </citation>
    <scope>NUCLEOTIDE SEQUENCE [LARGE SCALE GENOMIC DNA]</scope>
    <source>
        <strain evidence="5 6">V23-08</strain>
    </source>
</reference>
<keyword evidence="6" id="KW-1185">Reference proteome</keyword>
<gene>
    <name evidence="5" type="ORF">VA596_37095</name>
</gene>
<dbReference type="PRINTS" id="PR00038">
    <property type="entry name" value="HTHLUXR"/>
</dbReference>
<dbReference type="PROSITE" id="PS50043">
    <property type="entry name" value="HTH_LUXR_2"/>
    <property type="match status" value="1"/>
</dbReference>
<sequence>MLERDVEIGVLDSSLQALVAGRSGVVAVEAAAGLGKTSLLRHLRDAARAAGCVVLSARGAELERDFTFGAVRQLFGPVVATAGDTELFTGAAEPAERLFTPSLDTADAPHSLFPLLSGLHGLLVNITATAPAVVLVDDAQWLDLPSSRFLGFLTRRLDSVVALIVIARRTGDGEPAPIDDVLAAGDVRVLEPKGLSEAAVGQLARRVLGRDVAAELRAACHAITSGNPLLVRELLRFLGSSDLRPDATAAASVTAAGPGALRRHLVARLRREPAEVRAVVSAVAVLGDGTDLQWVARQAGLPVPTTAAAAERLVGHGIFEHDNPPAFVHAVVRDVMLSQLPLVERSAQHERAAGVLTEAGRSAEGIASHLLKTIPDSNPARVTALVAAANEAKAQGSPDNAAVYLRRALREPPPPELRSEVNRLLGNCEVHRLAPVEAEEHLRTALALADTPGQRVMCAYSLARLRNACGATDEAIELLAMAVGDLPPGAPAEVGAELEAELVGVARADIGSRSRLLEHLASFRRRPGRSPAVEKAHLSLESILAGPPAAEAPALARQALAGDRLSPDRTAIWAAVQTLVVADLLDEAEQHLDRALGTALRRGLLFPLALTRGFLARVAFLHGDLRSAADHVARGSAGLPSPNFAAPVLDAVNTHLLIEAGRPDDADRVILESVLPDGAEPRTVPDLWLLDARTRLRAEQDNPRAMLADALTCARCYRQWGAPELLDVPWRLRAGEAHRRLGDHERAGALVAEQLRIARSFGVARHVGTALRGAATLATDLTDARRLLTESVELLEQSQARLELAKALTQLGTLLIHGPDQPGGRTVLARAAELASACHATALSDRIGRVTGDRGTPRRGGGHGFTPAEREVADLATSGLTNRQIADRLHLSAKTIEAHLSRAYRKAGVRSRTQLAARLAGAGRPPGAG</sequence>
<dbReference type="Pfam" id="PF00196">
    <property type="entry name" value="GerE"/>
    <property type="match status" value="1"/>
</dbReference>
<dbReference type="SUPFAM" id="SSF48452">
    <property type="entry name" value="TPR-like"/>
    <property type="match status" value="1"/>
</dbReference>
<proteinExistence type="predicted"/>
<evidence type="ECO:0000313" key="6">
    <source>
        <dbReference type="Proteomes" id="UP001304298"/>
    </source>
</evidence>
<dbReference type="Gene3D" id="1.25.40.10">
    <property type="entry name" value="Tetratricopeptide repeat domain"/>
    <property type="match status" value="1"/>
</dbReference>
<evidence type="ECO:0000256" key="2">
    <source>
        <dbReference type="ARBA" id="ARBA00022840"/>
    </source>
</evidence>
<evidence type="ECO:0000259" key="4">
    <source>
        <dbReference type="PROSITE" id="PS50043"/>
    </source>
</evidence>
<dbReference type="InterPro" id="IPR011990">
    <property type="entry name" value="TPR-like_helical_dom_sf"/>
</dbReference>